<keyword evidence="1" id="KW-0812">Transmembrane</keyword>
<proteinExistence type="predicted"/>
<evidence type="ECO:0000256" key="1">
    <source>
        <dbReference type="SAM" id="Phobius"/>
    </source>
</evidence>
<organism evidence="3 4">
    <name type="scientific">Acinetobacter rudis</name>
    <dbReference type="NCBI Taxonomy" id="632955"/>
    <lineage>
        <taxon>Bacteria</taxon>
        <taxon>Pseudomonadati</taxon>
        <taxon>Pseudomonadota</taxon>
        <taxon>Gammaproteobacteria</taxon>
        <taxon>Moraxellales</taxon>
        <taxon>Moraxellaceae</taxon>
        <taxon>Acinetobacter</taxon>
    </lineage>
</organism>
<dbReference type="InterPro" id="IPR008708">
    <property type="entry name" value="Neisseria_TspB"/>
</dbReference>
<feature type="transmembrane region" description="Helical" evidence="1">
    <location>
        <begin position="372"/>
        <end position="389"/>
    </location>
</feature>
<keyword evidence="2" id="KW-0732">Signal</keyword>
<dbReference type="EMBL" id="JAVIDL010000013">
    <property type="protein sequence ID" value="MDQ8935791.1"/>
    <property type="molecule type" value="Genomic_DNA"/>
</dbReference>
<feature type="signal peptide" evidence="2">
    <location>
        <begin position="1"/>
        <end position="23"/>
    </location>
</feature>
<evidence type="ECO:0000313" key="3">
    <source>
        <dbReference type="EMBL" id="MDQ8935791.1"/>
    </source>
</evidence>
<sequence>MDLFYRYVLMLSFFITLNQSIYASSPATTAGSWNYTVTQDGSKKTNISGSKNITVNGQPKTLTSTIKDFKPKNGLIGRTMYRRLMAGTAGLGVAAVAGFLHTKGWYLDTLTGLYVIGASQKYVWTCGGIQHNSPASYASCMLGILQQQNPTYDFAINTIENDKEKVRVVFDKTAPNLPSYQQSVVITNTGTITNEDEEVKPTTLTPQILDDILTNPAVNTQATAIPEALTPDLANGETPSTFEPYVDISTALDQQAVYPSQTDVTSTTTTTDTATGNQTTSTTNTAIPEFCNWATPICSFLDWFKDDSAIPEPEKYEVREFDKNKLPTSPEFNFRGNCPAPKTFNLNLGMASTQISLPYDYFCSFANDIRPFVILAAWLHACYIFVGFVRS</sequence>
<name>A0AAW8J6P6_9GAMM</name>
<protein>
    <submittedName>
        <fullName evidence="3">Virulence factor TspB C-terminal domain-related protein</fullName>
    </submittedName>
</protein>
<dbReference type="RefSeq" id="WP_300046319.1">
    <property type="nucleotide sequence ID" value="NZ_JAVIDL010000013.1"/>
</dbReference>
<evidence type="ECO:0000256" key="2">
    <source>
        <dbReference type="SAM" id="SignalP"/>
    </source>
</evidence>
<feature type="chain" id="PRO_5044026834" evidence="2">
    <location>
        <begin position="24"/>
        <end position="391"/>
    </location>
</feature>
<reference evidence="3" key="1">
    <citation type="submission" date="2023-08" db="EMBL/GenBank/DDBJ databases">
        <title>Emergence of clinically-relevant ST2 carbapenem-resistant Acinetobacter baumannii strains in hospital sewages in Zhejiang, East of China.</title>
        <authorList>
            <person name="Kaichao C."/>
            <person name="Zhang R."/>
        </authorList>
    </citation>
    <scope>NUCLEOTIDE SEQUENCE</scope>
    <source>
        <strain evidence="3">M-RB-37</strain>
    </source>
</reference>
<keyword evidence="1" id="KW-0472">Membrane</keyword>
<gene>
    <name evidence="3" type="ORF">RFH47_08615</name>
</gene>
<dbReference type="AlphaFoldDB" id="A0AAW8J6P6"/>
<accession>A0AAW8J6P6</accession>
<dbReference type="NCBIfam" id="NF041109">
    <property type="entry name" value="VF_TspB_C_term"/>
    <property type="match status" value="1"/>
</dbReference>
<evidence type="ECO:0000313" key="4">
    <source>
        <dbReference type="Proteomes" id="UP001243844"/>
    </source>
</evidence>
<dbReference type="Pfam" id="PF05616">
    <property type="entry name" value="Neisseria_TspB"/>
    <property type="match status" value="1"/>
</dbReference>
<comment type="caution">
    <text evidence="3">The sequence shown here is derived from an EMBL/GenBank/DDBJ whole genome shotgun (WGS) entry which is preliminary data.</text>
</comment>
<dbReference type="Proteomes" id="UP001243844">
    <property type="component" value="Unassembled WGS sequence"/>
</dbReference>
<keyword evidence="1" id="KW-1133">Transmembrane helix</keyword>